<dbReference type="Pfam" id="PF02826">
    <property type="entry name" value="2-Hacid_dh_C"/>
    <property type="match status" value="1"/>
</dbReference>
<gene>
    <name evidence="7" type="ORF">AQPW35_09960</name>
</gene>
<comment type="similarity">
    <text evidence="1 4">Belongs to the D-isomer specific 2-hydroxyacid dehydrogenase family.</text>
</comment>
<dbReference type="InterPro" id="IPR006139">
    <property type="entry name" value="D-isomer_2_OHA_DH_cat_dom"/>
</dbReference>
<keyword evidence="3" id="KW-0520">NAD</keyword>
<evidence type="ECO:0000259" key="6">
    <source>
        <dbReference type="Pfam" id="PF02826"/>
    </source>
</evidence>
<evidence type="ECO:0000313" key="8">
    <source>
        <dbReference type="Proteomes" id="UP000301751"/>
    </source>
</evidence>
<dbReference type="InterPro" id="IPR006140">
    <property type="entry name" value="D-isomer_DH_NAD-bd"/>
</dbReference>
<accession>A0A480AQF4</accession>
<evidence type="ECO:0000256" key="3">
    <source>
        <dbReference type="ARBA" id="ARBA00023027"/>
    </source>
</evidence>
<evidence type="ECO:0000256" key="4">
    <source>
        <dbReference type="RuleBase" id="RU003719"/>
    </source>
</evidence>
<keyword evidence="2 4" id="KW-0560">Oxidoreductase</keyword>
<dbReference type="SUPFAM" id="SSF52283">
    <property type="entry name" value="Formate/glycerate dehydrogenase catalytic domain-like"/>
    <property type="match status" value="1"/>
</dbReference>
<feature type="domain" description="D-isomer specific 2-hydroxyacid dehydrogenase NAD-binding" evidence="6">
    <location>
        <begin position="111"/>
        <end position="296"/>
    </location>
</feature>
<keyword evidence="8" id="KW-1185">Reference proteome</keyword>
<dbReference type="GO" id="GO:0016616">
    <property type="term" value="F:oxidoreductase activity, acting on the CH-OH group of donors, NAD or NADP as acceptor"/>
    <property type="evidence" value="ECO:0007669"/>
    <property type="project" value="InterPro"/>
</dbReference>
<dbReference type="OrthoDB" id="9805416at2"/>
<evidence type="ECO:0000256" key="2">
    <source>
        <dbReference type="ARBA" id="ARBA00023002"/>
    </source>
</evidence>
<organism evidence="7 8">
    <name type="scientific">Pseudaquabacterium pictum</name>
    <dbReference type="NCBI Taxonomy" id="2315236"/>
    <lineage>
        <taxon>Bacteria</taxon>
        <taxon>Pseudomonadati</taxon>
        <taxon>Pseudomonadota</taxon>
        <taxon>Betaproteobacteria</taxon>
        <taxon>Burkholderiales</taxon>
        <taxon>Sphaerotilaceae</taxon>
        <taxon>Pseudaquabacterium</taxon>
    </lineage>
</organism>
<dbReference type="AlphaFoldDB" id="A0A480AQF4"/>
<evidence type="ECO:0000259" key="5">
    <source>
        <dbReference type="Pfam" id="PF00389"/>
    </source>
</evidence>
<sequence length="335" mass="36708">MNIIILDDYQDAVRKLRCAARLEPYNAKVFTNTVKGIGQLAVRLRDAEVLVLIRERTHFPRALLEKLPKLRLIVQTGRIGSHIDIETCTRLGIAVAEGTGSPVAAAELTWALIMAAMRRLPQYIGNLKHGAWQQSGLKAASMPPNFGLGLVLRGRTLGVWGYGKIGSLVAGYGRAFGMQVLVWGSEASRARAVADGHQAAGSCQQFFAETDVLSVHLRLNDVTRGLIKLEDLALMKPTALFVNTSRAELVEDNALVSALNKGRPGLAAVDVFEAEPILQGHPLLRLENAICTPHIGYVEQDSYELYFGQAFDNVINFIRNEPSHIVNPEALKVIR</sequence>
<dbReference type="Gene3D" id="3.40.50.720">
    <property type="entry name" value="NAD(P)-binding Rossmann-like Domain"/>
    <property type="match status" value="2"/>
</dbReference>
<name>A0A480AQF4_9BURK</name>
<dbReference type="PANTHER" id="PTHR42789">
    <property type="entry name" value="D-ISOMER SPECIFIC 2-HYDROXYACID DEHYDROGENASE FAMILY PROTEIN (AFU_ORTHOLOGUE AFUA_6G10090)"/>
    <property type="match status" value="1"/>
</dbReference>
<reference evidence="8" key="1">
    <citation type="submission" date="2019-03" db="EMBL/GenBank/DDBJ databases">
        <title>Aquabacterium pictum sp.nov., the first bacteriochlorophyll a-containing freshwater bacterium in the genus Aquabacterium of the class Betaproteobacteria.</title>
        <authorList>
            <person name="Hirose S."/>
            <person name="Tank M."/>
            <person name="Hara E."/>
            <person name="Tamaki H."/>
            <person name="Takaichi S."/>
            <person name="Haruta S."/>
            <person name="Hanada S."/>
        </authorList>
    </citation>
    <scope>NUCLEOTIDE SEQUENCE [LARGE SCALE GENOMIC DNA]</scope>
    <source>
        <strain evidence="8">W35</strain>
    </source>
</reference>
<feature type="domain" description="D-isomer specific 2-hydroxyacid dehydrogenase catalytic" evidence="5">
    <location>
        <begin position="38"/>
        <end position="326"/>
    </location>
</feature>
<proteinExistence type="inferred from homology"/>
<dbReference type="InterPro" id="IPR036291">
    <property type="entry name" value="NAD(P)-bd_dom_sf"/>
</dbReference>
<dbReference type="Proteomes" id="UP000301751">
    <property type="component" value="Unassembled WGS sequence"/>
</dbReference>
<dbReference type="SUPFAM" id="SSF51735">
    <property type="entry name" value="NAD(P)-binding Rossmann-fold domains"/>
    <property type="match status" value="1"/>
</dbReference>
<dbReference type="CDD" id="cd12169">
    <property type="entry name" value="PGDH_like_1"/>
    <property type="match status" value="1"/>
</dbReference>
<dbReference type="PANTHER" id="PTHR42789:SF1">
    <property type="entry name" value="D-ISOMER SPECIFIC 2-HYDROXYACID DEHYDROGENASE FAMILY PROTEIN (AFU_ORTHOLOGUE AFUA_6G10090)"/>
    <property type="match status" value="1"/>
</dbReference>
<dbReference type="EMBL" id="BJCL01000002">
    <property type="protein sequence ID" value="GCL61915.1"/>
    <property type="molecule type" value="Genomic_DNA"/>
</dbReference>
<dbReference type="InterPro" id="IPR050857">
    <property type="entry name" value="D-2-hydroxyacid_DH"/>
</dbReference>
<evidence type="ECO:0000256" key="1">
    <source>
        <dbReference type="ARBA" id="ARBA00005854"/>
    </source>
</evidence>
<dbReference type="GO" id="GO:0051287">
    <property type="term" value="F:NAD binding"/>
    <property type="evidence" value="ECO:0007669"/>
    <property type="project" value="InterPro"/>
</dbReference>
<dbReference type="Pfam" id="PF00389">
    <property type="entry name" value="2-Hacid_dh"/>
    <property type="match status" value="1"/>
</dbReference>
<dbReference type="RefSeq" id="WP_137731677.1">
    <property type="nucleotide sequence ID" value="NZ_BJCL01000002.1"/>
</dbReference>
<protein>
    <submittedName>
        <fullName evidence="7">D-isomer specific 2-hydroxyacid dehydrogenase</fullName>
    </submittedName>
</protein>
<comment type="caution">
    <text evidence="7">The sequence shown here is derived from an EMBL/GenBank/DDBJ whole genome shotgun (WGS) entry which is preliminary data.</text>
</comment>
<evidence type="ECO:0000313" key="7">
    <source>
        <dbReference type="EMBL" id="GCL61915.1"/>
    </source>
</evidence>